<dbReference type="OrthoDB" id="5813109at2759"/>
<dbReference type="InterPro" id="IPR012877">
    <property type="entry name" value="Dhs-27"/>
</dbReference>
<reference evidence="1 2" key="1">
    <citation type="submission" date="2013-12" db="EMBL/GenBank/DDBJ databases">
        <title>Draft genome of the parsitic nematode Ancylostoma duodenale.</title>
        <authorList>
            <person name="Mitreva M."/>
        </authorList>
    </citation>
    <scope>NUCLEOTIDE SEQUENCE [LARGE SCALE GENOMIC DNA]</scope>
    <source>
        <strain evidence="1 2">Zhejiang</strain>
    </source>
</reference>
<sequence>MLSGKDRRENWESLLEEFHGYLKQYCTGPLPFTVDQVGIRKVSEDAKLAVKTVLLEKTIALFEDILFFANRNREVRKNVKN</sequence>
<dbReference type="Pfam" id="PF07914">
    <property type="entry name" value="DUF1679"/>
    <property type="match status" value="1"/>
</dbReference>
<evidence type="ECO:0000313" key="2">
    <source>
        <dbReference type="Proteomes" id="UP000054047"/>
    </source>
</evidence>
<gene>
    <name evidence="1" type="ORF">ANCDUO_11857</name>
</gene>
<dbReference type="Proteomes" id="UP000054047">
    <property type="component" value="Unassembled WGS sequence"/>
</dbReference>
<dbReference type="EMBL" id="KN733724">
    <property type="protein sequence ID" value="KIH57948.1"/>
    <property type="molecule type" value="Genomic_DNA"/>
</dbReference>
<keyword evidence="2" id="KW-1185">Reference proteome</keyword>
<name>A0A0C2CMU4_9BILA</name>
<evidence type="ECO:0000313" key="1">
    <source>
        <dbReference type="EMBL" id="KIH57948.1"/>
    </source>
</evidence>
<proteinExistence type="predicted"/>
<dbReference type="AlphaFoldDB" id="A0A0C2CMU4"/>
<organism evidence="1 2">
    <name type="scientific">Ancylostoma duodenale</name>
    <dbReference type="NCBI Taxonomy" id="51022"/>
    <lineage>
        <taxon>Eukaryota</taxon>
        <taxon>Metazoa</taxon>
        <taxon>Ecdysozoa</taxon>
        <taxon>Nematoda</taxon>
        <taxon>Chromadorea</taxon>
        <taxon>Rhabditida</taxon>
        <taxon>Rhabditina</taxon>
        <taxon>Rhabditomorpha</taxon>
        <taxon>Strongyloidea</taxon>
        <taxon>Ancylostomatidae</taxon>
        <taxon>Ancylostomatinae</taxon>
        <taxon>Ancylostoma</taxon>
    </lineage>
</organism>
<protein>
    <submittedName>
        <fullName evidence="1">Uncharacterized protein</fullName>
    </submittedName>
</protein>
<accession>A0A0C2CMU4</accession>